<dbReference type="AlphaFoldDB" id="A0A915HSU7"/>
<accession>A0A915HSU7</accession>
<evidence type="ECO:0000256" key="1">
    <source>
        <dbReference type="SAM" id="MobiDB-lite"/>
    </source>
</evidence>
<feature type="compositionally biased region" description="Basic and acidic residues" evidence="1">
    <location>
        <begin position="50"/>
        <end position="66"/>
    </location>
</feature>
<evidence type="ECO:0000313" key="3">
    <source>
        <dbReference type="WBParaSite" id="nRc.2.0.1.t04834-RA"/>
    </source>
</evidence>
<sequence length="142" mass="16458">MFDCAWSDHGWSFCLGKVPNDFCSIKVLTHTMHLKLLTTPKVPKKKKKKQKDEFNKSPDISDDKDPALQPRSMFNDPKRHQAAVTSAMKRGLTDWLIKLLNFRVSPLYKLAIWDCLQYKTDPALPPIPHEVDNKWIKRVAID</sequence>
<proteinExistence type="predicted"/>
<dbReference type="WBParaSite" id="nRc.2.0.1.t04834-RA">
    <property type="protein sequence ID" value="nRc.2.0.1.t04834-RA"/>
    <property type="gene ID" value="nRc.2.0.1.g04834"/>
</dbReference>
<reference evidence="3" key="1">
    <citation type="submission" date="2022-11" db="UniProtKB">
        <authorList>
            <consortium name="WormBaseParasite"/>
        </authorList>
    </citation>
    <scope>IDENTIFICATION</scope>
</reference>
<protein>
    <submittedName>
        <fullName evidence="3">Uncharacterized protein</fullName>
    </submittedName>
</protein>
<organism evidence="2 3">
    <name type="scientific">Romanomermis culicivorax</name>
    <name type="common">Nematode worm</name>
    <dbReference type="NCBI Taxonomy" id="13658"/>
    <lineage>
        <taxon>Eukaryota</taxon>
        <taxon>Metazoa</taxon>
        <taxon>Ecdysozoa</taxon>
        <taxon>Nematoda</taxon>
        <taxon>Enoplea</taxon>
        <taxon>Dorylaimia</taxon>
        <taxon>Mermithida</taxon>
        <taxon>Mermithoidea</taxon>
        <taxon>Mermithidae</taxon>
        <taxon>Romanomermis</taxon>
    </lineage>
</organism>
<evidence type="ECO:0000313" key="2">
    <source>
        <dbReference type="Proteomes" id="UP000887565"/>
    </source>
</evidence>
<feature type="region of interest" description="Disordered" evidence="1">
    <location>
        <begin position="39"/>
        <end position="79"/>
    </location>
</feature>
<keyword evidence="2" id="KW-1185">Reference proteome</keyword>
<name>A0A915HSU7_ROMCU</name>
<dbReference type="Proteomes" id="UP000887565">
    <property type="component" value="Unplaced"/>
</dbReference>